<reference evidence="3" key="1">
    <citation type="submission" date="2016-04" db="EMBL/GenBank/DDBJ databases">
        <authorList>
            <person name="Chen L."/>
            <person name="Zhuang W."/>
            <person name="Wang G."/>
        </authorList>
    </citation>
    <scope>NUCLEOTIDE SEQUENCE [LARGE SCALE GENOMIC DNA]</scope>
    <source>
        <strain evidence="3">208</strain>
    </source>
</reference>
<dbReference type="RefSeq" id="WP_081169735.1">
    <property type="nucleotide sequence ID" value="NZ_LWBP01000213.1"/>
</dbReference>
<sequence>MRKKLILLLFVGLSCTVVNAQVDPHFSQYYVYPAWLNPALTGAFDGDYRISGIYRSQWGNISSPFTTPGVAVDFTTNKNSNFGASVLNQTAGDGGYNYLTAYASYSYTGVRLGPNENHRIAMGMQIGVIQRRFNRSKLTFGDQWNPITGYNPGATSAEAFSKTSSTSFDAAAGILYYDAQPGKKLNLFGGFSVAHLTRPDDKFSESGNARLPMRYTAHGGVRITLSDVLSLTPNILYLKQGTASEKMAGAYARLIAAPGTDVMLGANYRFKDALSPFVGFAHKNMVLGVSYDVNTSDLGKMANGSNSFEISLSFIGRRSIKTPEVDFVCPRL</sequence>
<dbReference type="AlphaFoldDB" id="A0A1V9F2W7"/>
<protein>
    <recommendedName>
        <fullName evidence="4">Type IX secretion system membrane protein PorP/SprF</fullName>
    </recommendedName>
</protein>
<evidence type="ECO:0000313" key="2">
    <source>
        <dbReference type="EMBL" id="OQP52709.1"/>
    </source>
</evidence>
<feature type="chain" id="PRO_5012686742" description="Type IX secretion system membrane protein PorP/SprF" evidence="1">
    <location>
        <begin position="21"/>
        <end position="332"/>
    </location>
</feature>
<dbReference type="InterPro" id="IPR019861">
    <property type="entry name" value="PorP/SprF_Bacteroidetes"/>
</dbReference>
<keyword evidence="3" id="KW-1185">Reference proteome</keyword>
<dbReference type="Proteomes" id="UP000192276">
    <property type="component" value="Unassembled WGS sequence"/>
</dbReference>
<accession>A0A1V9F2W7</accession>
<gene>
    <name evidence="2" type="ORF">A4R26_28565</name>
</gene>
<feature type="signal peptide" evidence="1">
    <location>
        <begin position="1"/>
        <end position="20"/>
    </location>
</feature>
<dbReference type="OrthoDB" id="1186563at2"/>
<name>A0A1V9F2W7_9BACT</name>
<dbReference type="STRING" id="550983.A4R26_28565"/>
<proteinExistence type="predicted"/>
<dbReference type="EMBL" id="LWBP01000213">
    <property type="protein sequence ID" value="OQP52709.1"/>
    <property type="molecule type" value="Genomic_DNA"/>
</dbReference>
<evidence type="ECO:0000313" key="3">
    <source>
        <dbReference type="Proteomes" id="UP000192276"/>
    </source>
</evidence>
<evidence type="ECO:0000256" key="1">
    <source>
        <dbReference type="SAM" id="SignalP"/>
    </source>
</evidence>
<dbReference type="NCBIfam" id="TIGR03519">
    <property type="entry name" value="T9SS_PorP_fam"/>
    <property type="match status" value="1"/>
</dbReference>
<keyword evidence="1" id="KW-0732">Signal</keyword>
<dbReference type="Pfam" id="PF11751">
    <property type="entry name" value="PorP_SprF"/>
    <property type="match status" value="1"/>
</dbReference>
<dbReference type="PROSITE" id="PS51257">
    <property type="entry name" value="PROKAR_LIPOPROTEIN"/>
    <property type="match status" value="1"/>
</dbReference>
<evidence type="ECO:0008006" key="4">
    <source>
        <dbReference type="Google" id="ProtNLM"/>
    </source>
</evidence>
<organism evidence="2 3">
    <name type="scientific">Niastella populi</name>
    <dbReference type="NCBI Taxonomy" id="550983"/>
    <lineage>
        <taxon>Bacteria</taxon>
        <taxon>Pseudomonadati</taxon>
        <taxon>Bacteroidota</taxon>
        <taxon>Chitinophagia</taxon>
        <taxon>Chitinophagales</taxon>
        <taxon>Chitinophagaceae</taxon>
        <taxon>Niastella</taxon>
    </lineage>
</organism>
<comment type="caution">
    <text evidence="2">The sequence shown here is derived from an EMBL/GenBank/DDBJ whole genome shotgun (WGS) entry which is preliminary data.</text>
</comment>